<dbReference type="SUPFAM" id="SSF53474">
    <property type="entry name" value="alpha/beta-Hydrolases"/>
    <property type="match status" value="1"/>
</dbReference>
<dbReference type="EMBL" id="JAAABJ010000650">
    <property type="protein sequence ID" value="NAW52168.1"/>
    <property type="molecule type" value="Genomic_DNA"/>
</dbReference>
<reference evidence="2 3" key="1">
    <citation type="submission" date="2019-11" db="EMBL/GenBank/DDBJ databases">
        <title>Characterization of Elizabethkingia argenteiflava sp. nov., isolated from inner surface of Soybean Pods.</title>
        <authorList>
            <person name="Mo S."/>
        </authorList>
    </citation>
    <scope>NUCLEOTIDE SEQUENCE [LARGE SCALE GENOMIC DNA]</scope>
    <source>
        <strain evidence="2 3">YB22</strain>
    </source>
</reference>
<organism evidence="2 3">
    <name type="scientific">Elizabethkingia argenteiflava</name>
    <dbReference type="NCBI Taxonomy" id="2681556"/>
    <lineage>
        <taxon>Bacteria</taxon>
        <taxon>Pseudomonadati</taxon>
        <taxon>Bacteroidota</taxon>
        <taxon>Flavobacteriia</taxon>
        <taxon>Flavobacteriales</taxon>
        <taxon>Weeksellaceae</taxon>
        <taxon>Elizabethkingia</taxon>
    </lineage>
</organism>
<dbReference type="AlphaFoldDB" id="A0A845Q0K5"/>
<gene>
    <name evidence="2" type="ORF">GNY06_12550</name>
</gene>
<evidence type="ECO:0000313" key="3">
    <source>
        <dbReference type="Proteomes" id="UP000553459"/>
    </source>
</evidence>
<protein>
    <submittedName>
        <fullName evidence="2">Uncharacterized protein</fullName>
    </submittedName>
</protein>
<comment type="caution">
    <text evidence="2">The sequence shown here is derived from an EMBL/GenBank/DDBJ whole genome shotgun (WGS) entry which is preliminary data.</text>
</comment>
<dbReference type="Gene3D" id="3.40.50.1820">
    <property type="entry name" value="alpha/beta hydrolase"/>
    <property type="match status" value="1"/>
</dbReference>
<keyword evidence="1" id="KW-0732">Signal</keyword>
<accession>A0A845Q0K5</accession>
<name>A0A845Q0K5_9FLAO</name>
<keyword evidence="3" id="KW-1185">Reference proteome</keyword>
<evidence type="ECO:0000313" key="2">
    <source>
        <dbReference type="EMBL" id="NAW52168.1"/>
    </source>
</evidence>
<dbReference type="Proteomes" id="UP000553459">
    <property type="component" value="Unassembled WGS sequence"/>
</dbReference>
<sequence length="449" mass="51062">MKKNFLLIFLIPTSLIGCNQEDPLSKNRDDVTDKNTQKSNFNTDDILNYFKKNLESEHLEPINSIYYDTSIRSDSLKYKKDKAWQLWEDANIGRMASFPHASENETEFIWNLPQAQRMKIKTFTKGSKPSTGYPFLINLHGGGAFTGISGPWASSFNTDEWKTALSLGKAYEDSPSYYFIPRMADDRIGRWYYQPQQEAWLRAWQLAVLSNQVDPDRTYILGISEGGYGSFRMGTFYADYFAGIGPMAGPETKEAAPIENLRNTSIRIEVGEYDTLFGRNEMGKSWKKRLDSAAAANPGEFNHVVTMQPNHGHGINYDEVTPWLMKQKKRISYPSTLSFMYYDIDGGYRKGFGYVRLDGLSKTGGRKSFKIEKKDNIYHITTEAIKGSVSGKISLYIDQVDFSKPVKVTLNGKEVFNTTVSHNWGVLMESIAVFGDPRRIYSAKIDVNI</sequence>
<evidence type="ECO:0000256" key="1">
    <source>
        <dbReference type="ARBA" id="ARBA00022729"/>
    </source>
</evidence>
<dbReference type="PANTHER" id="PTHR43037">
    <property type="entry name" value="UNNAMED PRODUCT-RELATED"/>
    <property type="match status" value="1"/>
</dbReference>
<dbReference type="RefSeq" id="WP_166520418.1">
    <property type="nucleotide sequence ID" value="NZ_JAAABJ010000650.1"/>
</dbReference>
<dbReference type="PANTHER" id="PTHR43037:SF1">
    <property type="entry name" value="BLL1128 PROTEIN"/>
    <property type="match status" value="1"/>
</dbReference>
<dbReference type="InterPro" id="IPR050955">
    <property type="entry name" value="Plant_Biomass_Hydrol_Est"/>
</dbReference>
<proteinExistence type="predicted"/>
<dbReference type="InterPro" id="IPR029058">
    <property type="entry name" value="AB_hydrolase_fold"/>
</dbReference>
<dbReference type="PROSITE" id="PS51257">
    <property type="entry name" value="PROKAR_LIPOPROTEIN"/>
    <property type="match status" value="1"/>
</dbReference>